<keyword evidence="1" id="KW-0732">Signal</keyword>
<name>A0ABR7X1I4_9SPHI</name>
<comment type="caution">
    <text evidence="2">The sequence shown here is derived from an EMBL/GenBank/DDBJ whole genome shotgun (WGS) entry which is preliminary data.</text>
</comment>
<feature type="chain" id="PRO_5046111060" evidence="1">
    <location>
        <begin position="20"/>
        <end position="320"/>
    </location>
</feature>
<protein>
    <submittedName>
        <fullName evidence="2">Uncharacterized protein</fullName>
    </submittedName>
</protein>
<feature type="signal peptide" evidence="1">
    <location>
        <begin position="1"/>
        <end position="19"/>
    </location>
</feature>
<gene>
    <name evidence="2" type="ORF">IDJ75_04135</name>
</gene>
<organism evidence="2 3">
    <name type="scientific">Mucilaginibacter rigui</name>
    <dbReference type="NCBI Taxonomy" id="534635"/>
    <lineage>
        <taxon>Bacteria</taxon>
        <taxon>Pseudomonadati</taxon>
        <taxon>Bacteroidota</taxon>
        <taxon>Sphingobacteriia</taxon>
        <taxon>Sphingobacteriales</taxon>
        <taxon>Sphingobacteriaceae</taxon>
        <taxon>Mucilaginibacter</taxon>
    </lineage>
</organism>
<dbReference type="RefSeq" id="WP_191174329.1">
    <property type="nucleotide sequence ID" value="NZ_JACWMW010000001.1"/>
</dbReference>
<dbReference type="EMBL" id="JACWMW010000001">
    <property type="protein sequence ID" value="MBD1384457.1"/>
    <property type="molecule type" value="Genomic_DNA"/>
</dbReference>
<evidence type="ECO:0000313" key="3">
    <source>
        <dbReference type="Proteomes" id="UP000618754"/>
    </source>
</evidence>
<keyword evidence="3" id="KW-1185">Reference proteome</keyword>
<proteinExistence type="predicted"/>
<sequence>MKKIMITCMSLFLLIGAYAQKTTIVRSANGGNSGRVTLAAYIPDQVDDLPEAARNMLGNKLNQIISQNGFGGDEGQRFIITANVVVLTKDMLSNAPPMTALTLDVNLYIGDGYEGTKFASTSMPVKGVGENVAKAYINAFKNINLNDPKLQAFVEKGKAKIISYYNTHCDVIIKQAQTLANTGRMDEAIYNLTSVPQACTNCYTRSMAQVAPIYKKQVEKDCATKLNQAKSLWAANQDINGANAASEVLSQIDPQAGCYKDVKVFVAQIAKRVKEIDNREWSFKLQEQKNDMGIIKAARDVAVAYAAQPRTTVYNVHGWW</sequence>
<evidence type="ECO:0000256" key="1">
    <source>
        <dbReference type="SAM" id="SignalP"/>
    </source>
</evidence>
<reference evidence="2 3" key="1">
    <citation type="submission" date="2020-09" db="EMBL/GenBank/DDBJ databases">
        <title>Novel species of Mucilaginibacter isolated from a glacier on the Tibetan Plateau.</title>
        <authorList>
            <person name="Liu Q."/>
            <person name="Xin Y.-H."/>
        </authorList>
    </citation>
    <scope>NUCLEOTIDE SEQUENCE [LARGE SCALE GENOMIC DNA]</scope>
    <source>
        <strain evidence="2 3">CGMCC 1.13878</strain>
    </source>
</reference>
<dbReference type="Proteomes" id="UP000618754">
    <property type="component" value="Unassembled WGS sequence"/>
</dbReference>
<evidence type="ECO:0000313" key="2">
    <source>
        <dbReference type="EMBL" id="MBD1384457.1"/>
    </source>
</evidence>
<accession>A0ABR7X1I4</accession>